<name>A0A438G984_VITVI</name>
<feature type="compositionally biased region" description="Pro residues" evidence="1">
    <location>
        <begin position="160"/>
        <end position="169"/>
    </location>
</feature>
<evidence type="ECO:0000313" key="3">
    <source>
        <dbReference type="EMBL" id="RVW25584.1"/>
    </source>
</evidence>
<protein>
    <submittedName>
        <fullName evidence="4">Uncharacterized protein</fullName>
    </submittedName>
</protein>
<sequence>MMGSPLLISLLVFLQLLAIIAHARTLSENSLNAFRQTNNLEMPSSLSPPFPAAREITPDSSSCQIKKPSPPSPPPPYTPPGPIQRTRPSYLAECFYSWFTRFCCWFSPITTSTSPCYGKSSSTLASSSLAHERTSDFNYRCTEEGLCNIFRNRMDSKRPSVPPPPPLKPNIPVASRQNPHPDQYEFTFIMI</sequence>
<proteinExistence type="predicted"/>
<accession>A0A438G984</accession>
<organism evidence="4 5">
    <name type="scientific">Vitis vinifera</name>
    <name type="common">Grape</name>
    <dbReference type="NCBI Taxonomy" id="29760"/>
    <lineage>
        <taxon>Eukaryota</taxon>
        <taxon>Viridiplantae</taxon>
        <taxon>Streptophyta</taxon>
        <taxon>Embryophyta</taxon>
        <taxon>Tracheophyta</taxon>
        <taxon>Spermatophyta</taxon>
        <taxon>Magnoliopsida</taxon>
        <taxon>eudicotyledons</taxon>
        <taxon>Gunneridae</taxon>
        <taxon>Pentapetalae</taxon>
        <taxon>rosids</taxon>
        <taxon>Vitales</taxon>
        <taxon>Vitaceae</taxon>
        <taxon>Viteae</taxon>
        <taxon>Vitis</taxon>
    </lineage>
</organism>
<reference evidence="4 5" key="1">
    <citation type="journal article" date="2018" name="PLoS Genet.">
        <title>Population sequencing reveals clonal diversity and ancestral inbreeding in the grapevine cultivar Chardonnay.</title>
        <authorList>
            <person name="Roach M.J."/>
            <person name="Johnson D.L."/>
            <person name="Bohlmann J."/>
            <person name="van Vuuren H.J."/>
            <person name="Jones S.J."/>
            <person name="Pretorius I.S."/>
            <person name="Schmidt S.A."/>
            <person name="Borneman A.R."/>
        </authorList>
    </citation>
    <scope>NUCLEOTIDE SEQUENCE [LARGE SCALE GENOMIC DNA]</scope>
    <source>
        <strain evidence="5">cv. Chardonnay</strain>
        <strain evidence="4">I10V1</strain>
        <tissue evidence="4">Leaf</tissue>
    </source>
</reference>
<dbReference type="EMBL" id="QGNW01002077">
    <property type="protein sequence ID" value="RVW25584.1"/>
    <property type="molecule type" value="Genomic_DNA"/>
</dbReference>
<feature type="signal peptide" evidence="2">
    <location>
        <begin position="1"/>
        <end position="23"/>
    </location>
</feature>
<dbReference type="EMBL" id="QGNW01000522">
    <property type="protein sequence ID" value="RVW68718.1"/>
    <property type="molecule type" value="Genomic_DNA"/>
</dbReference>
<feature type="region of interest" description="Disordered" evidence="1">
    <location>
        <begin position="155"/>
        <end position="176"/>
    </location>
</feature>
<dbReference type="Proteomes" id="UP000288805">
    <property type="component" value="Unassembled WGS sequence"/>
</dbReference>
<evidence type="ECO:0000313" key="5">
    <source>
        <dbReference type="Proteomes" id="UP000288805"/>
    </source>
</evidence>
<feature type="compositionally biased region" description="Pro residues" evidence="1">
    <location>
        <begin position="68"/>
        <end position="82"/>
    </location>
</feature>
<dbReference type="AlphaFoldDB" id="A0A438G984"/>
<feature type="region of interest" description="Disordered" evidence="1">
    <location>
        <begin position="42"/>
        <end position="83"/>
    </location>
</feature>
<evidence type="ECO:0000313" key="4">
    <source>
        <dbReference type="EMBL" id="RVW68718.1"/>
    </source>
</evidence>
<comment type="caution">
    <text evidence="4">The sequence shown here is derived from an EMBL/GenBank/DDBJ whole genome shotgun (WGS) entry which is preliminary data.</text>
</comment>
<evidence type="ECO:0000256" key="2">
    <source>
        <dbReference type="SAM" id="SignalP"/>
    </source>
</evidence>
<evidence type="ECO:0000256" key="1">
    <source>
        <dbReference type="SAM" id="MobiDB-lite"/>
    </source>
</evidence>
<keyword evidence="2" id="KW-0732">Signal</keyword>
<gene>
    <name evidence="4" type="ORF">CK203_062721</name>
    <name evidence="3" type="ORF">CK203_117063</name>
</gene>
<feature type="chain" id="PRO_5033819251" evidence="2">
    <location>
        <begin position="24"/>
        <end position="191"/>
    </location>
</feature>